<evidence type="ECO:0000313" key="2">
    <source>
        <dbReference type="Proteomes" id="UP001057375"/>
    </source>
</evidence>
<protein>
    <submittedName>
        <fullName evidence="1">Uncharacterized protein</fullName>
    </submittedName>
</protein>
<sequence length="64" mass="6501">IQPRRRFRPRPPDGTGAGCGACIGGWICIGAAGPEGAVICDEICIRFAGAQLPCEFGIAATGTP</sequence>
<proteinExistence type="predicted"/>
<evidence type="ECO:0000313" key="1">
    <source>
        <dbReference type="EMBL" id="GKT30907.1"/>
    </source>
</evidence>
<reference evidence="1" key="1">
    <citation type="submission" date="2022-03" db="EMBL/GenBank/DDBJ databases">
        <title>Draft genome sequence of Aduncisulcus paluster, a free-living microaerophilic Fornicata.</title>
        <authorList>
            <person name="Yuyama I."/>
            <person name="Kume K."/>
            <person name="Tamura T."/>
            <person name="Inagaki Y."/>
            <person name="Hashimoto T."/>
        </authorList>
    </citation>
    <scope>NUCLEOTIDE SEQUENCE</scope>
    <source>
        <strain evidence="1">NY0171</strain>
    </source>
</reference>
<comment type="caution">
    <text evidence="1">The sequence shown here is derived from an EMBL/GenBank/DDBJ whole genome shotgun (WGS) entry which is preliminary data.</text>
</comment>
<dbReference type="EMBL" id="BQXS01009164">
    <property type="protein sequence ID" value="GKT30907.1"/>
    <property type="molecule type" value="Genomic_DNA"/>
</dbReference>
<accession>A0ABQ5KED5</accession>
<dbReference type="Proteomes" id="UP001057375">
    <property type="component" value="Unassembled WGS sequence"/>
</dbReference>
<keyword evidence="2" id="KW-1185">Reference proteome</keyword>
<organism evidence="1 2">
    <name type="scientific">Aduncisulcus paluster</name>
    <dbReference type="NCBI Taxonomy" id="2918883"/>
    <lineage>
        <taxon>Eukaryota</taxon>
        <taxon>Metamonada</taxon>
        <taxon>Carpediemonas-like organisms</taxon>
        <taxon>Aduncisulcus</taxon>
    </lineage>
</organism>
<feature type="non-terminal residue" evidence="1">
    <location>
        <position position="1"/>
    </location>
</feature>
<gene>
    <name evidence="1" type="ORF">ADUPG1_005682</name>
</gene>
<name>A0ABQ5KED5_9EUKA</name>